<sequence length="335" mass="34969">MVKSYMGSIPQSREARVVPDHRPQTQPLFASSGNPALDRRLDWARADLEAGDAAAAAELLTDTVGEAPGFVAAWFLLGEARQAAGDTAGAADAFRQARDRDPADALGAGLRLAQLGATAAEDAMSPDYVRTLFDQYAPRFDTALRDKLAYRGPEVLAAAVDAVCAARGRPARFARALDLGCGTGLAAPLFADKVEVLDGVDLSPAMVERAEALGLYARLEVGEMGAALEAVTPGSLDLVLAADALCYVGDLGPIFRAAQIAMASQALFAFTVETHAGEGLLLRETLRYAHAEALVRSEASAAGLAVLTLEPRSTRTEKGAPVPGLVAVLARSVDL</sequence>
<feature type="region of interest" description="Disordered" evidence="2">
    <location>
        <begin position="1"/>
        <end position="33"/>
    </location>
</feature>
<keyword evidence="1" id="KW-0802">TPR repeat</keyword>
<dbReference type="InterPro" id="IPR029063">
    <property type="entry name" value="SAM-dependent_MTases_sf"/>
</dbReference>
<name>A0A917CGA6_9HYPH</name>
<keyword evidence="4" id="KW-0489">Methyltransferase</keyword>
<dbReference type="AlphaFoldDB" id="A0A917CGA6"/>
<dbReference type="Gene3D" id="3.40.50.150">
    <property type="entry name" value="Vaccinia Virus protein VP39"/>
    <property type="match status" value="1"/>
</dbReference>
<gene>
    <name evidence="4" type="ORF">GCM10007301_54380</name>
</gene>
<feature type="domain" description="Methyltransferase" evidence="3">
    <location>
        <begin position="177"/>
        <end position="250"/>
    </location>
</feature>
<feature type="compositionally biased region" description="Polar residues" evidence="2">
    <location>
        <begin position="24"/>
        <end position="33"/>
    </location>
</feature>
<evidence type="ECO:0000259" key="3">
    <source>
        <dbReference type="Pfam" id="PF13649"/>
    </source>
</evidence>
<dbReference type="SUPFAM" id="SSF53335">
    <property type="entry name" value="S-adenosyl-L-methionine-dependent methyltransferases"/>
    <property type="match status" value="1"/>
</dbReference>
<dbReference type="InterPro" id="IPR041698">
    <property type="entry name" value="Methyltransf_25"/>
</dbReference>
<dbReference type="InterPro" id="IPR019734">
    <property type="entry name" value="TPR_rpt"/>
</dbReference>
<evidence type="ECO:0000256" key="2">
    <source>
        <dbReference type="SAM" id="MobiDB-lite"/>
    </source>
</evidence>
<proteinExistence type="predicted"/>
<accession>A0A917CGA6</accession>
<keyword evidence="5" id="KW-1185">Reference proteome</keyword>
<dbReference type="PROSITE" id="PS50005">
    <property type="entry name" value="TPR"/>
    <property type="match status" value="1"/>
</dbReference>
<protein>
    <submittedName>
        <fullName evidence="4">Methyltransferase</fullName>
    </submittedName>
</protein>
<dbReference type="Pfam" id="PF14559">
    <property type="entry name" value="TPR_19"/>
    <property type="match status" value="1"/>
</dbReference>
<evidence type="ECO:0000256" key="1">
    <source>
        <dbReference type="PROSITE-ProRule" id="PRU00339"/>
    </source>
</evidence>
<dbReference type="GO" id="GO:0008168">
    <property type="term" value="F:methyltransferase activity"/>
    <property type="evidence" value="ECO:0007669"/>
    <property type="project" value="UniProtKB-KW"/>
</dbReference>
<organism evidence="4 5">
    <name type="scientific">Azorhizobium oxalatiphilum</name>
    <dbReference type="NCBI Taxonomy" id="980631"/>
    <lineage>
        <taxon>Bacteria</taxon>
        <taxon>Pseudomonadati</taxon>
        <taxon>Pseudomonadota</taxon>
        <taxon>Alphaproteobacteria</taxon>
        <taxon>Hyphomicrobiales</taxon>
        <taxon>Xanthobacteraceae</taxon>
        <taxon>Azorhizobium</taxon>
    </lineage>
</organism>
<reference evidence="4" key="2">
    <citation type="submission" date="2020-09" db="EMBL/GenBank/DDBJ databases">
        <authorList>
            <person name="Sun Q."/>
            <person name="Sedlacek I."/>
        </authorList>
    </citation>
    <scope>NUCLEOTIDE SEQUENCE</scope>
    <source>
        <strain evidence="4">CCM 7897</strain>
    </source>
</reference>
<dbReference type="GO" id="GO:0032259">
    <property type="term" value="P:methylation"/>
    <property type="evidence" value="ECO:0007669"/>
    <property type="project" value="UniProtKB-KW"/>
</dbReference>
<feature type="compositionally biased region" description="Basic and acidic residues" evidence="2">
    <location>
        <begin position="13"/>
        <end position="23"/>
    </location>
</feature>
<keyword evidence="4" id="KW-0808">Transferase</keyword>
<dbReference type="CDD" id="cd02440">
    <property type="entry name" value="AdoMet_MTases"/>
    <property type="match status" value="1"/>
</dbReference>
<evidence type="ECO:0000313" key="5">
    <source>
        <dbReference type="Proteomes" id="UP000606044"/>
    </source>
</evidence>
<reference evidence="4" key="1">
    <citation type="journal article" date="2014" name="Int. J. Syst. Evol. Microbiol.">
        <title>Complete genome sequence of Corynebacterium casei LMG S-19264T (=DSM 44701T), isolated from a smear-ripened cheese.</title>
        <authorList>
            <consortium name="US DOE Joint Genome Institute (JGI-PGF)"/>
            <person name="Walter F."/>
            <person name="Albersmeier A."/>
            <person name="Kalinowski J."/>
            <person name="Ruckert C."/>
        </authorList>
    </citation>
    <scope>NUCLEOTIDE SEQUENCE</scope>
    <source>
        <strain evidence="4">CCM 7897</strain>
    </source>
</reference>
<dbReference type="InterPro" id="IPR011990">
    <property type="entry name" value="TPR-like_helical_dom_sf"/>
</dbReference>
<dbReference type="Proteomes" id="UP000606044">
    <property type="component" value="Unassembled WGS sequence"/>
</dbReference>
<dbReference type="Pfam" id="PF13649">
    <property type="entry name" value="Methyltransf_25"/>
    <property type="match status" value="1"/>
</dbReference>
<dbReference type="Gene3D" id="1.25.40.10">
    <property type="entry name" value="Tetratricopeptide repeat domain"/>
    <property type="match status" value="1"/>
</dbReference>
<dbReference type="SUPFAM" id="SSF48452">
    <property type="entry name" value="TPR-like"/>
    <property type="match status" value="1"/>
</dbReference>
<comment type="caution">
    <text evidence="4">The sequence shown here is derived from an EMBL/GenBank/DDBJ whole genome shotgun (WGS) entry which is preliminary data.</text>
</comment>
<evidence type="ECO:0000313" key="4">
    <source>
        <dbReference type="EMBL" id="GGF87625.1"/>
    </source>
</evidence>
<feature type="repeat" description="TPR" evidence="1">
    <location>
        <begin position="71"/>
        <end position="104"/>
    </location>
</feature>
<dbReference type="EMBL" id="BMCT01000012">
    <property type="protein sequence ID" value="GGF87625.1"/>
    <property type="molecule type" value="Genomic_DNA"/>
</dbReference>